<dbReference type="CDD" id="cd00093">
    <property type="entry name" value="HTH_XRE"/>
    <property type="match status" value="1"/>
</dbReference>
<evidence type="ECO:0000313" key="2">
    <source>
        <dbReference type="Proteomes" id="UP000014411"/>
    </source>
</evidence>
<dbReference type="GO" id="GO:0003677">
    <property type="term" value="F:DNA binding"/>
    <property type="evidence" value="ECO:0007669"/>
    <property type="project" value="InterPro"/>
</dbReference>
<evidence type="ECO:0008006" key="3">
    <source>
        <dbReference type="Google" id="ProtNLM"/>
    </source>
</evidence>
<dbReference type="InterPro" id="IPR001387">
    <property type="entry name" value="Cro/C1-type_HTH"/>
</dbReference>
<dbReference type="HOGENOM" id="CLU_179329_0_0_5"/>
<gene>
    <name evidence="1" type="ORF">RGCCGE502_04985</name>
</gene>
<dbReference type="STRING" id="990285.RGCCGE502_04985"/>
<dbReference type="AlphaFoldDB" id="S3HNB2"/>
<dbReference type="InterPro" id="IPR010982">
    <property type="entry name" value="Lambda_DNA-bd_dom_sf"/>
</dbReference>
<comment type="caution">
    <text evidence="1">The sequence shown here is derived from an EMBL/GenBank/DDBJ whole genome shotgun (WGS) entry which is preliminary data.</text>
</comment>
<sequence length="102" mass="11460">MSIIDILAGMRLKLWRQTHEHTLAEMAGILAIENARTYQRYEDGENRADAPLVERILAATEGAVSLDDLHQQRLDWLRANKPEAFNTGAPADTPLMMEAACR</sequence>
<reference evidence="1 2" key="1">
    <citation type="journal article" date="2012" name="J. Bacteriol.">
        <title>Genome sequence of Rhizobium grahamii CCGE502, a broad-host-range symbiont with low nodulation competitiveness in Phaseolus vulgaris.</title>
        <authorList>
            <person name="Althabegoiti M.J."/>
            <person name="Lozano L."/>
            <person name="Torres-Tejerizo G."/>
            <person name="Ormeno-Orrillo E."/>
            <person name="Rogel M.A."/>
            <person name="Gonzalez V."/>
            <person name="Martinez-Romero E."/>
        </authorList>
    </citation>
    <scope>NUCLEOTIDE SEQUENCE [LARGE SCALE GENOMIC DNA]</scope>
    <source>
        <strain evidence="1 2">CCGE 502</strain>
    </source>
</reference>
<dbReference type="eggNOG" id="ENOG502ZFAE">
    <property type="taxonomic scope" value="Bacteria"/>
</dbReference>
<proteinExistence type="predicted"/>
<dbReference type="SUPFAM" id="SSF47413">
    <property type="entry name" value="lambda repressor-like DNA-binding domains"/>
    <property type="match status" value="1"/>
</dbReference>
<dbReference type="Proteomes" id="UP000014411">
    <property type="component" value="Unassembled WGS sequence"/>
</dbReference>
<accession>S3HNB2</accession>
<organism evidence="1 2">
    <name type="scientific">Rhizobium grahamii CCGE 502</name>
    <dbReference type="NCBI Taxonomy" id="990285"/>
    <lineage>
        <taxon>Bacteria</taxon>
        <taxon>Pseudomonadati</taxon>
        <taxon>Pseudomonadota</taxon>
        <taxon>Alphaproteobacteria</taxon>
        <taxon>Hyphomicrobiales</taxon>
        <taxon>Rhizobiaceae</taxon>
        <taxon>Rhizobium/Agrobacterium group</taxon>
        <taxon>Rhizobium</taxon>
    </lineage>
</organism>
<keyword evidence="2" id="KW-1185">Reference proteome</keyword>
<name>S3HNB2_9HYPH</name>
<dbReference type="EMBL" id="AEYE02000005">
    <property type="protein sequence ID" value="EPE99510.1"/>
    <property type="molecule type" value="Genomic_DNA"/>
</dbReference>
<evidence type="ECO:0000313" key="1">
    <source>
        <dbReference type="EMBL" id="EPE99510.1"/>
    </source>
</evidence>
<dbReference type="Gene3D" id="1.10.260.40">
    <property type="entry name" value="lambda repressor-like DNA-binding domains"/>
    <property type="match status" value="1"/>
</dbReference>
<protein>
    <recommendedName>
        <fullName evidence="3">HTH cro/C1-type domain-containing protein</fullName>
    </recommendedName>
</protein>